<dbReference type="Gene3D" id="1.10.10.60">
    <property type="entry name" value="Homeodomain-like"/>
    <property type="match status" value="2"/>
</dbReference>
<evidence type="ECO:0000313" key="5">
    <source>
        <dbReference type="EMBL" id="TLF50539.1"/>
    </source>
</evidence>
<keyword evidence="1" id="KW-0805">Transcription regulation</keyword>
<proteinExistence type="predicted"/>
<keyword evidence="6" id="KW-1185">Reference proteome</keyword>
<protein>
    <submittedName>
        <fullName evidence="5">Helix-turn-helix transcriptional regulator</fullName>
    </submittedName>
</protein>
<dbReference type="PROSITE" id="PS00041">
    <property type="entry name" value="HTH_ARAC_FAMILY_1"/>
    <property type="match status" value="1"/>
</dbReference>
<dbReference type="PROSITE" id="PS01124">
    <property type="entry name" value="HTH_ARAC_FAMILY_2"/>
    <property type="match status" value="1"/>
</dbReference>
<evidence type="ECO:0000256" key="3">
    <source>
        <dbReference type="ARBA" id="ARBA00023163"/>
    </source>
</evidence>
<dbReference type="InterPro" id="IPR018062">
    <property type="entry name" value="HTH_AraC-typ_CS"/>
</dbReference>
<evidence type="ECO:0000256" key="1">
    <source>
        <dbReference type="ARBA" id="ARBA00023015"/>
    </source>
</evidence>
<keyword evidence="3" id="KW-0804">Transcription</keyword>
<dbReference type="InterPro" id="IPR009057">
    <property type="entry name" value="Homeodomain-like_sf"/>
</dbReference>
<sequence length="111" mass="12590">MLTLGALRLIEERPAPLPSVAELAEHCALSRNRFGELFKAALGMSPKQYLEQRRMRRAMSLLVHGDASIADIAERLAFCDAYHFSKRFKALTGLSPRHYRAHVRRSLPDQS</sequence>
<evidence type="ECO:0000313" key="6">
    <source>
        <dbReference type="Proteomes" id="UP000306973"/>
    </source>
</evidence>
<dbReference type="GO" id="GO:0003700">
    <property type="term" value="F:DNA-binding transcription factor activity"/>
    <property type="evidence" value="ECO:0007669"/>
    <property type="project" value="InterPro"/>
</dbReference>
<gene>
    <name evidence="5" type="ORF">FEI13_08875</name>
</gene>
<dbReference type="SMART" id="SM00342">
    <property type="entry name" value="HTH_ARAC"/>
    <property type="match status" value="1"/>
</dbReference>
<accession>A0A5R8MH57</accession>
<dbReference type="InterPro" id="IPR018060">
    <property type="entry name" value="HTH_AraC"/>
</dbReference>
<dbReference type="InterPro" id="IPR050204">
    <property type="entry name" value="AraC_XylS_family_regulators"/>
</dbReference>
<dbReference type="EMBL" id="VBUI01000012">
    <property type="protein sequence ID" value="TLF50539.1"/>
    <property type="molecule type" value="Genomic_DNA"/>
</dbReference>
<feature type="domain" description="HTH araC/xylS-type" evidence="4">
    <location>
        <begin position="4"/>
        <end position="102"/>
    </location>
</feature>
<dbReference type="AlphaFoldDB" id="A0A5R8MH57"/>
<evidence type="ECO:0000256" key="2">
    <source>
        <dbReference type="ARBA" id="ARBA00023125"/>
    </source>
</evidence>
<dbReference type="Proteomes" id="UP000306973">
    <property type="component" value="Unassembled WGS sequence"/>
</dbReference>
<dbReference type="Pfam" id="PF12833">
    <property type="entry name" value="HTH_18"/>
    <property type="match status" value="1"/>
</dbReference>
<keyword evidence="2" id="KW-0238">DNA-binding</keyword>
<dbReference type="GO" id="GO:0043565">
    <property type="term" value="F:sequence-specific DNA binding"/>
    <property type="evidence" value="ECO:0007669"/>
    <property type="project" value="InterPro"/>
</dbReference>
<reference evidence="5 6" key="1">
    <citation type="journal article" date="2007" name="Int. J. Syst. Evol. Microbiol.">
        <title>Halomonas saccharevitans sp. nov., Halomonas arcis sp. nov. and Halomonas subterranea sp. nov., halophilic bacteria isolated from hypersaline environments of China.</title>
        <authorList>
            <person name="Xu X.W."/>
            <person name="Wu Y.H."/>
            <person name="Zhou Z."/>
            <person name="Wang C.S."/>
            <person name="Zhou Y.G."/>
            <person name="Zhang H.B."/>
            <person name="Wang Y."/>
            <person name="Wu M."/>
        </authorList>
    </citation>
    <scope>NUCLEOTIDE SEQUENCE [LARGE SCALE GENOMIC DNA]</scope>
    <source>
        <strain evidence="5 6">TBZ3</strain>
    </source>
</reference>
<dbReference type="PANTHER" id="PTHR46796">
    <property type="entry name" value="HTH-TYPE TRANSCRIPTIONAL ACTIVATOR RHAS-RELATED"/>
    <property type="match status" value="1"/>
</dbReference>
<comment type="caution">
    <text evidence="5">The sequence shown here is derived from an EMBL/GenBank/DDBJ whole genome shotgun (WGS) entry which is preliminary data.</text>
</comment>
<organism evidence="5 6">
    <name type="scientific">Halomonas urmiana</name>
    <dbReference type="NCBI Taxonomy" id="490901"/>
    <lineage>
        <taxon>Bacteria</taxon>
        <taxon>Pseudomonadati</taxon>
        <taxon>Pseudomonadota</taxon>
        <taxon>Gammaproteobacteria</taxon>
        <taxon>Oceanospirillales</taxon>
        <taxon>Halomonadaceae</taxon>
        <taxon>Halomonas</taxon>
    </lineage>
</organism>
<dbReference type="SUPFAM" id="SSF46689">
    <property type="entry name" value="Homeodomain-like"/>
    <property type="match status" value="2"/>
</dbReference>
<name>A0A5R8MH57_9GAMM</name>
<evidence type="ECO:0000259" key="4">
    <source>
        <dbReference type="PROSITE" id="PS01124"/>
    </source>
</evidence>